<organism evidence="1 2">
    <name type="scientific">Paramesorhizobium deserti</name>
    <dbReference type="NCBI Taxonomy" id="1494590"/>
    <lineage>
        <taxon>Bacteria</taxon>
        <taxon>Pseudomonadati</taxon>
        <taxon>Pseudomonadota</taxon>
        <taxon>Alphaproteobacteria</taxon>
        <taxon>Hyphomicrobiales</taxon>
        <taxon>Phyllobacteriaceae</taxon>
        <taxon>Paramesorhizobium</taxon>
    </lineage>
</organism>
<proteinExistence type="predicted"/>
<sequence length="72" mass="8021">MAKAGVAERLRASRIKPEIALHEIDRLISANIRFVTVLADTAMVRQPLRPLKKVSAVASCVVLTVYGRDRDY</sequence>
<keyword evidence="2" id="KW-1185">Reference proteome</keyword>
<dbReference type="Proteomes" id="UP000070107">
    <property type="component" value="Unassembled WGS sequence"/>
</dbReference>
<gene>
    <name evidence="1" type="ORF">ATN84_20060</name>
</gene>
<dbReference type="EMBL" id="LNTU01000038">
    <property type="protein sequence ID" value="KXF75544.1"/>
    <property type="molecule type" value="Genomic_DNA"/>
</dbReference>
<dbReference type="AlphaFoldDB" id="A0A135HQS7"/>
<accession>A0A135HQS7</accession>
<dbReference type="STRING" id="1494590.ATN84_20060"/>
<evidence type="ECO:0000313" key="2">
    <source>
        <dbReference type="Proteomes" id="UP000070107"/>
    </source>
</evidence>
<name>A0A135HQS7_9HYPH</name>
<evidence type="ECO:0000313" key="1">
    <source>
        <dbReference type="EMBL" id="KXF75544.1"/>
    </source>
</evidence>
<protein>
    <submittedName>
        <fullName evidence="1">Uncharacterized protein</fullName>
    </submittedName>
</protein>
<comment type="caution">
    <text evidence="1">The sequence shown here is derived from an EMBL/GenBank/DDBJ whole genome shotgun (WGS) entry which is preliminary data.</text>
</comment>
<reference evidence="1 2" key="1">
    <citation type="submission" date="2015-11" db="EMBL/GenBank/DDBJ databases">
        <title>Draft genome sequence of Paramesorhizobium deserti A-3-E, a strain highly resistant to diverse beta-lactam antibiotics.</title>
        <authorList>
            <person name="Lv R."/>
            <person name="Yang X."/>
            <person name="Fang N."/>
            <person name="Guo J."/>
            <person name="Luo X."/>
            <person name="Peng F."/>
            <person name="Yang R."/>
            <person name="Cui Y."/>
            <person name="Fang C."/>
            <person name="Song Y."/>
        </authorList>
    </citation>
    <scope>NUCLEOTIDE SEQUENCE [LARGE SCALE GENOMIC DNA]</scope>
    <source>
        <strain evidence="1 2">A-3-E</strain>
    </source>
</reference>